<keyword evidence="2" id="KW-1185">Reference proteome</keyword>
<protein>
    <submittedName>
        <fullName evidence="1">Uncharacterized protein</fullName>
    </submittedName>
</protein>
<accession>A0ABU6Y5A1</accession>
<dbReference type="EMBL" id="JASCZI010241690">
    <property type="protein sequence ID" value="MED6204945.1"/>
    <property type="molecule type" value="Genomic_DNA"/>
</dbReference>
<reference evidence="1 2" key="1">
    <citation type="journal article" date="2023" name="Plants (Basel)">
        <title>Bridging the Gap: Combining Genomics and Transcriptomics Approaches to Understand Stylosanthes scabra, an Orphan Legume from the Brazilian Caatinga.</title>
        <authorList>
            <person name="Ferreira-Neto J.R.C."/>
            <person name="da Silva M.D."/>
            <person name="Binneck E."/>
            <person name="de Melo N.F."/>
            <person name="da Silva R.H."/>
            <person name="de Melo A.L.T.M."/>
            <person name="Pandolfi V."/>
            <person name="Bustamante F.O."/>
            <person name="Brasileiro-Vidal A.C."/>
            <person name="Benko-Iseppon A.M."/>
        </authorList>
    </citation>
    <scope>NUCLEOTIDE SEQUENCE [LARGE SCALE GENOMIC DNA]</scope>
    <source>
        <tissue evidence="1">Leaves</tissue>
    </source>
</reference>
<comment type="caution">
    <text evidence="1">The sequence shown here is derived from an EMBL/GenBank/DDBJ whole genome shotgun (WGS) entry which is preliminary data.</text>
</comment>
<dbReference type="Proteomes" id="UP001341840">
    <property type="component" value="Unassembled WGS sequence"/>
</dbReference>
<proteinExistence type="predicted"/>
<organism evidence="1 2">
    <name type="scientific">Stylosanthes scabra</name>
    <dbReference type="NCBI Taxonomy" id="79078"/>
    <lineage>
        <taxon>Eukaryota</taxon>
        <taxon>Viridiplantae</taxon>
        <taxon>Streptophyta</taxon>
        <taxon>Embryophyta</taxon>
        <taxon>Tracheophyta</taxon>
        <taxon>Spermatophyta</taxon>
        <taxon>Magnoliopsida</taxon>
        <taxon>eudicotyledons</taxon>
        <taxon>Gunneridae</taxon>
        <taxon>Pentapetalae</taxon>
        <taxon>rosids</taxon>
        <taxon>fabids</taxon>
        <taxon>Fabales</taxon>
        <taxon>Fabaceae</taxon>
        <taxon>Papilionoideae</taxon>
        <taxon>50 kb inversion clade</taxon>
        <taxon>dalbergioids sensu lato</taxon>
        <taxon>Dalbergieae</taxon>
        <taxon>Pterocarpus clade</taxon>
        <taxon>Stylosanthes</taxon>
    </lineage>
</organism>
<evidence type="ECO:0000313" key="2">
    <source>
        <dbReference type="Proteomes" id="UP001341840"/>
    </source>
</evidence>
<gene>
    <name evidence="1" type="ORF">PIB30_013447</name>
</gene>
<sequence length="160" mass="17336">MKLKRVVVAMETDRRLYTHTPPISFHRHHHGGANAVHAFTMEAPALFPPPRGWRLLQSSSYSRCASISAFHLPTCQFTIPHPSSSAVTFATVFDHRHRDFPLALPILTFKSTGSKLTLVATTESSHGGSEIGGGVEVEKIGIISVGIGVGGARLHWTCVS</sequence>
<name>A0ABU6Y5A1_9FABA</name>
<evidence type="ECO:0000313" key="1">
    <source>
        <dbReference type="EMBL" id="MED6204945.1"/>
    </source>
</evidence>